<dbReference type="Pfam" id="PF01053">
    <property type="entry name" value="Cys_Met_Meta_PP"/>
    <property type="match status" value="1"/>
</dbReference>
<comment type="cofactor">
    <cofactor evidence="1 4">
        <name>pyridoxal 5'-phosphate</name>
        <dbReference type="ChEBI" id="CHEBI:597326"/>
    </cofactor>
</comment>
<dbReference type="KEGG" id="geh:HYN69_15390"/>
<dbReference type="InterPro" id="IPR054542">
    <property type="entry name" value="Cys_met_metab_PP"/>
</dbReference>
<dbReference type="PIRSF" id="PIRSF001434">
    <property type="entry name" value="CGS"/>
    <property type="match status" value="1"/>
</dbReference>
<dbReference type="InterPro" id="IPR015422">
    <property type="entry name" value="PyrdxlP-dep_Trfase_small"/>
</dbReference>
<dbReference type="PROSITE" id="PS00868">
    <property type="entry name" value="CYS_MET_METAB_PP"/>
    <property type="match status" value="1"/>
</dbReference>
<name>A0A2S0UPG5_9RHOB</name>
<dbReference type="Gene3D" id="3.40.640.10">
    <property type="entry name" value="Type I PLP-dependent aspartate aminotransferase-like (Major domain)"/>
    <property type="match status" value="1"/>
</dbReference>
<dbReference type="Gene3D" id="3.90.1150.10">
    <property type="entry name" value="Aspartate Aminotransferase, domain 1"/>
    <property type="match status" value="1"/>
</dbReference>
<dbReference type="AlphaFoldDB" id="A0A2S0UPG5"/>
<evidence type="ECO:0000313" key="5">
    <source>
        <dbReference type="EMBL" id="AWB49703.1"/>
    </source>
</evidence>
<dbReference type="InterPro" id="IPR000277">
    <property type="entry name" value="Cys/Met-Metab_PyrdxlP-dep_enz"/>
</dbReference>
<keyword evidence="2 3" id="KW-0663">Pyridoxal phosphate</keyword>
<dbReference type="SUPFAM" id="SSF53383">
    <property type="entry name" value="PLP-dependent transferases"/>
    <property type="match status" value="1"/>
</dbReference>
<reference evidence="5 6" key="1">
    <citation type="submission" date="2018-04" db="EMBL/GenBank/DDBJ databases">
        <title>Genome sequencing of Gemmobacter.</title>
        <authorList>
            <person name="Yi H."/>
            <person name="Baek M.-G."/>
        </authorList>
    </citation>
    <scope>NUCLEOTIDE SEQUENCE [LARGE SCALE GENOMIC DNA]</scope>
    <source>
        <strain evidence="5 6">HYN0069</strain>
    </source>
</reference>
<organism evidence="5 6">
    <name type="scientific">Paragemmobacter aquarius</name>
    <dbReference type="NCBI Taxonomy" id="2169400"/>
    <lineage>
        <taxon>Bacteria</taxon>
        <taxon>Pseudomonadati</taxon>
        <taxon>Pseudomonadota</taxon>
        <taxon>Alphaproteobacteria</taxon>
        <taxon>Rhodobacterales</taxon>
        <taxon>Paracoccaceae</taxon>
        <taxon>Paragemmobacter</taxon>
    </lineage>
</organism>
<dbReference type="EMBL" id="CP028918">
    <property type="protein sequence ID" value="AWB49703.1"/>
    <property type="molecule type" value="Genomic_DNA"/>
</dbReference>
<dbReference type="GO" id="GO:0016846">
    <property type="term" value="F:carbon-sulfur lyase activity"/>
    <property type="evidence" value="ECO:0007669"/>
    <property type="project" value="TreeGrafter"/>
</dbReference>
<dbReference type="OrthoDB" id="9805807at2"/>
<dbReference type="GO" id="GO:0005737">
    <property type="term" value="C:cytoplasm"/>
    <property type="evidence" value="ECO:0007669"/>
    <property type="project" value="TreeGrafter"/>
</dbReference>
<evidence type="ECO:0000313" key="6">
    <source>
        <dbReference type="Proteomes" id="UP000244496"/>
    </source>
</evidence>
<sequence length="413" mass="43476">MDERKPRLPVVPATARPETLALDAGLQIDPVTRSIQPNLSMSVNNLVVPGEGAFSAAGLGDIAQEPFTYARWLNPTVRALEVRMAALEGAEDALAFATGVAAIAGMFLTLLKQGDHLVIGDVTYAGAAELARGILPDLGIEVTAVNLSEPGALAAALRPNTRLVHCESPCNPILRLTDLAEVARIAHARGVPVSVDSTLATPVATQPLALGVDLVVHSLTKFINGHGDALGGVVAGRREVIARMRGRAGVYLGAAMPAANAWLILRGIDTLFPRMRQINETAGRVAAFLEGHGAVTGVVYPGLASHPQAGLAARQMKLAGGMIFFRTDAPEAMARRLAERLQVVHYAFSLGHQRSIVTMLDTDAMARETYRLTPAQVLDYRRYAGGGGFRLSVGLEAAEDVIADLDQALTGGG</sequence>
<dbReference type="GO" id="GO:0019346">
    <property type="term" value="P:transsulfuration"/>
    <property type="evidence" value="ECO:0007669"/>
    <property type="project" value="InterPro"/>
</dbReference>
<protein>
    <submittedName>
        <fullName evidence="5">Cystathionine gamma-synthase</fullName>
    </submittedName>
</protein>
<feature type="modified residue" description="N6-(pyridoxal phosphate)lysine" evidence="3">
    <location>
        <position position="221"/>
    </location>
</feature>
<dbReference type="Proteomes" id="UP000244496">
    <property type="component" value="Chromosome"/>
</dbReference>
<dbReference type="InterPro" id="IPR015421">
    <property type="entry name" value="PyrdxlP-dep_Trfase_major"/>
</dbReference>
<dbReference type="RefSeq" id="WP_108436520.1">
    <property type="nucleotide sequence ID" value="NZ_CP028918.1"/>
</dbReference>
<dbReference type="InterPro" id="IPR015424">
    <property type="entry name" value="PyrdxlP-dep_Trfase"/>
</dbReference>
<dbReference type="PANTHER" id="PTHR11808">
    <property type="entry name" value="TRANS-SULFURATION ENZYME FAMILY MEMBER"/>
    <property type="match status" value="1"/>
</dbReference>
<gene>
    <name evidence="5" type="ORF">HYN69_15390</name>
</gene>
<dbReference type="GO" id="GO:0030170">
    <property type="term" value="F:pyridoxal phosphate binding"/>
    <property type="evidence" value="ECO:0007669"/>
    <property type="project" value="InterPro"/>
</dbReference>
<comment type="similarity">
    <text evidence="4">Belongs to the trans-sulfuration enzymes family.</text>
</comment>
<evidence type="ECO:0000256" key="3">
    <source>
        <dbReference type="PIRSR" id="PIRSR001434-2"/>
    </source>
</evidence>
<accession>A0A2S0UPG5</accession>
<proteinExistence type="inferred from homology"/>
<evidence type="ECO:0000256" key="4">
    <source>
        <dbReference type="RuleBase" id="RU362118"/>
    </source>
</evidence>
<dbReference type="FunFam" id="3.40.640.10:FF:000046">
    <property type="entry name" value="Cystathionine gamma-lyase"/>
    <property type="match status" value="1"/>
</dbReference>
<evidence type="ECO:0000256" key="1">
    <source>
        <dbReference type="ARBA" id="ARBA00001933"/>
    </source>
</evidence>
<evidence type="ECO:0000256" key="2">
    <source>
        <dbReference type="ARBA" id="ARBA00022898"/>
    </source>
</evidence>
<keyword evidence="6" id="KW-1185">Reference proteome</keyword>